<accession>A0A423XI42</accession>
<sequence length="340" mass="37317">MSPRDQLPPLIITFLVVNIIAVGLRVWIRIHIKRSFGVDDAALCLSLIAFILLAILAFICLGYGYGATDERPGYNLMLGVKYFLIVQLVYMITLYLSKLSVGLVLYRLAEARIGVRRMLLASMVVLTVWTAVTVLTVALQCIPLSVAWGEGKGTCVSGAVISNTGYSYSSMDIATSWFYALLPVYLLRSVQLSTKQIVSICILLGLGVVSNIATIIRLKYLIEIRYVPSAASEELIQLYLGSFIYSVTEIGLTMFAASLAALRPLLTFLRHKGTRGSSGDGTDPSHNKSWTRGLRDVNPPIPLHDFPGSDTESQRNILPRSERSIKSTTVNISYTETGEA</sequence>
<comment type="similarity">
    <text evidence="5">Belongs to the SAT4 family.</text>
</comment>
<dbReference type="InterPro" id="IPR052337">
    <property type="entry name" value="SAT4-like"/>
</dbReference>
<feature type="transmembrane region" description="Helical" evidence="7">
    <location>
        <begin position="166"/>
        <end position="185"/>
    </location>
</feature>
<evidence type="ECO:0000256" key="1">
    <source>
        <dbReference type="ARBA" id="ARBA00004141"/>
    </source>
</evidence>
<keyword evidence="4 7" id="KW-0472">Membrane</keyword>
<dbReference type="OrthoDB" id="3897607at2759"/>
<feature type="transmembrane region" description="Helical" evidence="7">
    <location>
        <begin position="84"/>
        <end position="106"/>
    </location>
</feature>
<comment type="caution">
    <text evidence="9">The sequence shown here is derived from an EMBL/GenBank/DDBJ whole genome shotgun (WGS) entry which is preliminary data.</text>
</comment>
<protein>
    <recommendedName>
        <fullName evidence="8">Rhodopsin domain-containing protein</fullName>
    </recommendedName>
</protein>
<name>A0A423XI42_9PEZI</name>
<dbReference type="Pfam" id="PF20684">
    <property type="entry name" value="Fung_rhodopsin"/>
    <property type="match status" value="1"/>
</dbReference>
<evidence type="ECO:0000313" key="10">
    <source>
        <dbReference type="Proteomes" id="UP000285146"/>
    </source>
</evidence>
<organism evidence="9 10">
    <name type="scientific">Cytospora leucostoma</name>
    <dbReference type="NCBI Taxonomy" id="1230097"/>
    <lineage>
        <taxon>Eukaryota</taxon>
        <taxon>Fungi</taxon>
        <taxon>Dikarya</taxon>
        <taxon>Ascomycota</taxon>
        <taxon>Pezizomycotina</taxon>
        <taxon>Sordariomycetes</taxon>
        <taxon>Sordariomycetidae</taxon>
        <taxon>Diaporthales</taxon>
        <taxon>Cytosporaceae</taxon>
        <taxon>Cytospora</taxon>
    </lineage>
</organism>
<feature type="transmembrane region" description="Helical" evidence="7">
    <location>
        <begin position="6"/>
        <end position="28"/>
    </location>
</feature>
<feature type="transmembrane region" description="Helical" evidence="7">
    <location>
        <begin position="118"/>
        <end position="146"/>
    </location>
</feature>
<dbReference type="PANTHER" id="PTHR33048">
    <property type="entry name" value="PTH11-LIKE INTEGRAL MEMBRANE PROTEIN (AFU_ORTHOLOGUE AFUA_5G11245)"/>
    <property type="match status" value="1"/>
</dbReference>
<evidence type="ECO:0000256" key="4">
    <source>
        <dbReference type="ARBA" id="ARBA00023136"/>
    </source>
</evidence>
<dbReference type="GO" id="GO:0016020">
    <property type="term" value="C:membrane"/>
    <property type="evidence" value="ECO:0007669"/>
    <property type="project" value="UniProtKB-SubCell"/>
</dbReference>
<evidence type="ECO:0000259" key="8">
    <source>
        <dbReference type="Pfam" id="PF20684"/>
    </source>
</evidence>
<feature type="compositionally biased region" description="Polar residues" evidence="6">
    <location>
        <begin position="326"/>
        <end position="340"/>
    </location>
</feature>
<evidence type="ECO:0000256" key="2">
    <source>
        <dbReference type="ARBA" id="ARBA00022692"/>
    </source>
</evidence>
<keyword evidence="10" id="KW-1185">Reference proteome</keyword>
<evidence type="ECO:0000256" key="5">
    <source>
        <dbReference type="ARBA" id="ARBA00038359"/>
    </source>
</evidence>
<proteinExistence type="inferred from homology"/>
<evidence type="ECO:0000256" key="3">
    <source>
        <dbReference type="ARBA" id="ARBA00022989"/>
    </source>
</evidence>
<keyword evidence="2 7" id="KW-0812">Transmembrane</keyword>
<dbReference type="PANTHER" id="PTHR33048:SF47">
    <property type="entry name" value="INTEGRAL MEMBRANE PROTEIN-RELATED"/>
    <property type="match status" value="1"/>
</dbReference>
<comment type="subcellular location">
    <subcellularLocation>
        <location evidence="1">Membrane</location>
        <topology evidence="1">Multi-pass membrane protein</topology>
    </subcellularLocation>
</comment>
<dbReference type="EMBL" id="LKEB01000007">
    <property type="protein sequence ID" value="ROW15875.1"/>
    <property type="molecule type" value="Genomic_DNA"/>
</dbReference>
<feature type="transmembrane region" description="Helical" evidence="7">
    <location>
        <begin position="197"/>
        <end position="218"/>
    </location>
</feature>
<feature type="region of interest" description="Disordered" evidence="6">
    <location>
        <begin position="274"/>
        <end position="340"/>
    </location>
</feature>
<keyword evidence="3 7" id="KW-1133">Transmembrane helix</keyword>
<feature type="transmembrane region" description="Helical" evidence="7">
    <location>
        <begin position="238"/>
        <end position="262"/>
    </location>
</feature>
<dbReference type="AlphaFoldDB" id="A0A423XI42"/>
<feature type="domain" description="Rhodopsin" evidence="8">
    <location>
        <begin position="24"/>
        <end position="267"/>
    </location>
</feature>
<reference evidence="9 10" key="1">
    <citation type="submission" date="2015-09" db="EMBL/GenBank/DDBJ databases">
        <title>Host preference determinants of Valsa canker pathogens revealed by comparative genomics.</title>
        <authorList>
            <person name="Yin Z."/>
            <person name="Huang L."/>
        </authorList>
    </citation>
    <scope>NUCLEOTIDE SEQUENCE [LARGE SCALE GENOMIC DNA]</scope>
    <source>
        <strain evidence="9 10">SXYLt</strain>
    </source>
</reference>
<evidence type="ECO:0000256" key="7">
    <source>
        <dbReference type="SAM" id="Phobius"/>
    </source>
</evidence>
<evidence type="ECO:0000256" key="6">
    <source>
        <dbReference type="SAM" id="MobiDB-lite"/>
    </source>
</evidence>
<dbReference type="InParanoid" id="A0A423XI42"/>
<gene>
    <name evidence="9" type="ORF">VPNG_02632</name>
</gene>
<dbReference type="Proteomes" id="UP000285146">
    <property type="component" value="Unassembled WGS sequence"/>
</dbReference>
<dbReference type="InterPro" id="IPR049326">
    <property type="entry name" value="Rhodopsin_dom_fungi"/>
</dbReference>
<evidence type="ECO:0000313" key="9">
    <source>
        <dbReference type="EMBL" id="ROW15875.1"/>
    </source>
</evidence>
<feature type="transmembrane region" description="Helical" evidence="7">
    <location>
        <begin position="40"/>
        <end position="64"/>
    </location>
</feature>